<evidence type="ECO:0000313" key="2">
    <source>
        <dbReference type="Proteomes" id="UP000306038"/>
    </source>
</evidence>
<protein>
    <recommendedName>
        <fullName evidence="3">SnoaL-like domain-containing protein</fullName>
    </recommendedName>
</protein>
<name>A0ABY2R9J0_9FLAO</name>
<evidence type="ECO:0008006" key="3">
    <source>
        <dbReference type="Google" id="ProtNLM"/>
    </source>
</evidence>
<accession>A0ABY2R9J0</accession>
<evidence type="ECO:0000313" key="1">
    <source>
        <dbReference type="EMBL" id="THV62125.1"/>
    </source>
</evidence>
<dbReference type="EMBL" id="SDLV01000012">
    <property type="protein sequence ID" value="THV62125.1"/>
    <property type="molecule type" value="Genomic_DNA"/>
</dbReference>
<organism evidence="1 2">
    <name type="scientific">Chryseobacterium candidae</name>
    <dbReference type="NCBI Taxonomy" id="1978493"/>
    <lineage>
        <taxon>Bacteria</taxon>
        <taxon>Pseudomonadati</taxon>
        <taxon>Bacteroidota</taxon>
        <taxon>Flavobacteriia</taxon>
        <taxon>Flavobacteriales</taxon>
        <taxon>Weeksellaceae</taxon>
        <taxon>Chryseobacterium group</taxon>
        <taxon>Chryseobacterium</taxon>
    </lineage>
</organism>
<sequence>MKTIYNSIREEIVKHSKVRNSVLGNVNDWKRSHYIILSEIIKDELSEAEELKGGKKFEIGNTISHVTLQRFFENDYQDKTHNDLRFLKTLDKICIFLGYKDLNDYILTIRYRKEHDEEADEQSYLTQMVYDYCAAAFEFYKRFPTHNTEPLKDLVFEDSPFLERASQFSKELCDKDFHLVTKNNRSNYEVFDIHVVTDEPEKKILESQEFWNLLFKVGETGEEHFVNQLSTQIYFIRKVNGIWKIWDNYNPDAGMLNKELKQSNIRKP</sequence>
<reference evidence="1 2" key="1">
    <citation type="submission" date="2019-01" db="EMBL/GenBank/DDBJ databases">
        <authorList>
            <person name="B I."/>
            <person name="Ch S."/>
            <person name="Ch V.R."/>
        </authorList>
    </citation>
    <scope>NUCLEOTIDE SEQUENCE [LARGE SCALE GENOMIC DNA]</scope>
    <source>
        <strain evidence="1 2">JC507</strain>
    </source>
</reference>
<comment type="caution">
    <text evidence="1">The sequence shown here is derived from an EMBL/GenBank/DDBJ whole genome shotgun (WGS) entry which is preliminary data.</text>
</comment>
<proteinExistence type="predicted"/>
<gene>
    <name evidence="1" type="ORF">EK417_06860</name>
</gene>
<dbReference type="RefSeq" id="WP_110367857.1">
    <property type="nucleotide sequence ID" value="NZ_SDLV01000012.1"/>
</dbReference>
<dbReference type="Proteomes" id="UP000306038">
    <property type="component" value="Unassembled WGS sequence"/>
</dbReference>
<keyword evidence="2" id="KW-1185">Reference proteome</keyword>